<evidence type="ECO:0000313" key="2">
    <source>
        <dbReference type="EMBL" id="MDT0546133.1"/>
    </source>
</evidence>
<dbReference type="Proteomes" id="UP001180754">
    <property type="component" value="Unassembled WGS sequence"/>
</dbReference>
<dbReference type="PROSITE" id="PS51257">
    <property type="entry name" value="PROKAR_LIPOPROTEIN"/>
    <property type="match status" value="1"/>
</dbReference>
<feature type="region of interest" description="Disordered" evidence="1">
    <location>
        <begin position="193"/>
        <end position="213"/>
    </location>
</feature>
<dbReference type="RefSeq" id="WP_311726624.1">
    <property type="nucleotide sequence ID" value="NZ_JAVRFD010000013.1"/>
</dbReference>
<evidence type="ECO:0000256" key="1">
    <source>
        <dbReference type="SAM" id="MobiDB-lite"/>
    </source>
</evidence>
<comment type="caution">
    <text evidence="2">The sequence shown here is derived from an EMBL/GenBank/DDBJ whole genome shotgun (WGS) entry which is preliminary data.</text>
</comment>
<name>A0ABU2XMK8_9ACTN</name>
<evidence type="ECO:0008006" key="4">
    <source>
        <dbReference type="Google" id="ProtNLM"/>
    </source>
</evidence>
<gene>
    <name evidence="2" type="ORF">RND15_25965</name>
</gene>
<keyword evidence="3" id="KW-1185">Reference proteome</keyword>
<reference evidence="2" key="1">
    <citation type="submission" date="2024-05" db="EMBL/GenBank/DDBJ databases">
        <title>30 novel species of actinomycetes from the DSMZ collection.</title>
        <authorList>
            <person name="Nouioui I."/>
        </authorList>
    </citation>
    <scope>NUCLEOTIDE SEQUENCE</scope>
    <source>
        <strain evidence="2">DSM 41529</strain>
    </source>
</reference>
<accession>A0ABU2XMK8</accession>
<evidence type="ECO:0000313" key="3">
    <source>
        <dbReference type="Proteomes" id="UP001180754"/>
    </source>
</evidence>
<dbReference type="EMBL" id="JAVRFD010000013">
    <property type="protein sequence ID" value="MDT0546133.1"/>
    <property type="molecule type" value="Genomic_DNA"/>
</dbReference>
<proteinExistence type="predicted"/>
<organism evidence="2 3">
    <name type="scientific">Streptomyces lonegramiae</name>
    <dbReference type="NCBI Taxonomy" id="3075524"/>
    <lineage>
        <taxon>Bacteria</taxon>
        <taxon>Bacillati</taxon>
        <taxon>Actinomycetota</taxon>
        <taxon>Actinomycetes</taxon>
        <taxon>Kitasatosporales</taxon>
        <taxon>Streptomycetaceae</taxon>
        <taxon>Streptomyces</taxon>
    </lineage>
</organism>
<feature type="compositionally biased region" description="Gly residues" evidence="1">
    <location>
        <begin position="195"/>
        <end position="206"/>
    </location>
</feature>
<sequence length="398" mass="41602">MAAIRMSPVKSLVKPLVALGCTTALVTGVAACGAVENISAGKRLENATDKLGERRSLSVELDLDATPEQLIALSKSDSSAEPMTREEAEALAGMRVSVAVQAKKPLAEAGDKDITGVRMKLSGPDGDLVEYRIMGETAYIRLDVKAFGELSGAPVPSADELPEDVPGGKVLRKLFDGGWVKVDTAEMKKAQEELGAGGGQKKGAGGADIDPETSRKITKQLKKLFAREVTIKDEGRRDGADHLVATGPVRTLLTGVFNELRPFTDEIPGGEDLPTAKDFKDVPNKKIAVDFAIKNGALTEASADLAPFAEGLKKGDKLPLKLTFGEAGKIAAPSGATELDIKELMEAAGAMMMGGIDDAGAVSDDDFIVDDDVQGGPDGIDGLDIDLSDLEKADASNS</sequence>
<protein>
    <recommendedName>
        <fullName evidence="4">Lipoprotein</fullName>
    </recommendedName>
</protein>